<evidence type="ECO:0000313" key="1">
    <source>
        <dbReference type="EMBL" id="PIE33529.1"/>
    </source>
</evidence>
<comment type="caution">
    <text evidence="1">The sequence shown here is derived from an EMBL/GenBank/DDBJ whole genome shotgun (WGS) entry which is preliminary data.</text>
</comment>
<dbReference type="Proteomes" id="UP000230821">
    <property type="component" value="Unassembled WGS sequence"/>
</dbReference>
<protein>
    <submittedName>
        <fullName evidence="1">Uncharacterized protein</fullName>
    </submittedName>
</protein>
<proteinExistence type="predicted"/>
<accession>A0A2G6KFE3</accession>
<name>A0A2G6KFE3_9BACT</name>
<dbReference type="EMBL" id="PDSK01000097">
    <property type="protein sequence ID" value="PIE33529.1"/>
    <property type="molecule type" value="Genomic_DNA"/>
</dbReference>
<organism evidence="1 2">
    <name type="scientific">candidate division KSB3 bacterium</name>
    <dbReference type="NCBI Taxonomy" id="2044937"/>
    <lineage>
        <taxon>Bacteria</taxon>
        <taxon>candidate division KSB3</taxon>
    </lineage>
</organism>
<gene>
    <name evidence="1" type="ORF">CSA56_11425</name>
</gene>
<dbReference type="AlphaFoldDB" id="A0A2G6KFE3"/>
<sequence>MSSLIKARKRGIPQQKALNCMMYSSDFVKIFIVLVSGKGRRWKSKENTNEIGLRLASSIATLLLLRFHVTQSRRDSHKSPPIYW</sequence>
<evidence type="ECO:0000313" key="2">
    <source>
        <dbReference type="Proteomes" id="UP000230821"/>
    </source>
</evidence>
<reference evidence="1 2" key="1">
    <citation type="submission" date="2017-10" db="EMBL/GenBank/DDBJ databases">
        <title>Novel microbial diversity and functional potential in the marine mammal oral microbiome.</title>
        <authorList>
            <person name="Dudek N.K."/>
            <person name="Sun C.L."/>
            <person name="Burstein D."/>
            <person name="Kantor R.S."/>
            <person name="Aliaga Goltsman D.S."/>
            <person name="Bik E.M."/>
            <person name="Thomas B.C."/>
            <person name="Banfield J.F."/>
            <person name="Relman D.A."/>
        </authorList>
    </citation>
    <scope>NUCLEOTIDE SEQUENCE [LARGE SCALE GENOMIC DNA]</scope>
    <source>
        <strain evidence="1">DOLJORAL78_47_16</strain>
    </source>
</reference>